<sequence>MTRFYKYVTYGAIALATLGATLFGFTVKNQPASHTTADTSRVQVDYTTQVLPHAYGLKKNAKLYTDVHLTKAVSAKPYLKSTWYRTEEADLTLNGKTRKIFRVTNTEQTHTFWVAKSQLMGISSKSYNVKLKAAKSHFLGQKIGVLGDSIPAGWDGFHFYAHSSFPDWVAKYLGTGTSVYNFACPSARIVGNRWAYLGTTHVPQDLSAVIADKKNQIKKMNIIFIQIGTNDYTNYSGSGSLTNVISHLRHNLATVQKLNPNAQIYGILPISRYDANGRNRQNMRDMYGYTYGQLRYEEQKLYRARGVKVINFQKIAPDIITDQNKNVTLEDHEIHPTAETAQKLGYALAKALAE</sequence>
<reference evidence="3 4" key="1">
    <citation type="submission" date="2016-09" db="EMBL/GenBank/DDBJ databases">
        <title>Genome Sequence of Lactobacillus sunkii Strain CG01.</title>
        <authorList>
            <person name="Poehlein A."/>
            <person name="Gabris C."/>
            <person name="Bengelsdorf F.R."/>
            <person name="Duerre P."/>
            <person name="Daniel R."/>
        </authorList>
    </citation>
    <scope>NUCLEOTIDE SEQUENCE [LARGE SCALE GENOMIC DNA]</scope>
    <source>
        <strain evidence="3 4">CG_D</strain>
    </source>
</reference>
<dbReference type="InterPro" id="IPR036514">
    <property type="entry name" value="SGNH_hydro_sf"/>
</dbReference>
<protein>
    <submittedName>
        <fullName evidence="3">GDSL-like lipase/acylhydrolase</fullName>
    </submittedName>
</protein>
<dbReference type="RefSeq" id="WP_070367581.1">
    <property type="nucleotide sequence ID" value="NZ_JAZHVW010000001.1"/>
</dbReference>
<keyword evidence="1" id="KW-0472">Membrane</keyword>
<dbReference type="STRING" id="481719.LASUN_09650"/>
<gene>
    <name evidence="3" type="ORF">LASUN_09650</name>
</gene>
<evidence type="ECO:0000259" key="2">
    <source>
        <dbReference type="Pfam" id="PF13472"/>
    </source>
</evidence>
<keyword evidence="3" id="KW-0378">Hydrolase</keyword>
<feature type="transmembrane region" description="Helical" evidence="1">
    <location>
        <begin position="7"/>
        <end position="27"/>
    </location>
</feature>
<accession>A0A1E7XE33</accession>
<organism evidence="3 4">
    <name type="scientific">Lentilactobacillus sunkii</name>
    <dbReference type="NCBI Taxonomy" id="481719"/>
    <lineage>
        <taxon>Bacteria</taxon>
        <taxon>Bacillati</taxon>
        <taxon>Bacillota</taxon>
        <taxon>Bacilli</taxon>
        <taxon>Lactobacillales</taxon>
        <taxon>Lactobacillaceae</taxon>
        <taxon>Lentilactobacillus</taxon>
    </lineage>
</organism>
<proteinExistence type="predicted"/>
<feature type="domain" description="SGNH hydrolase-type esterase" evidence="2">
    <location>
        <begin position="145"/>
        <end position="342"/>
    </location>
</feature>
<dbReference type="SUPFAM" id="SSF52266">
    <property type="entry name" value="SGNH hydrolase"/>
    <property type="match status" value="1"/>
</dbReference>
<dbReference type="EMBL" id="MIQE01000010">
    <property type="protein sequence ID" value="OFA11356.1"/>
    <property type="molecule type" value="Genomic_DNA"/>
</dbReference>
<dbReference type="AlphaFoldDB" id="A0A1E7XE33"/>
<name>A0A1E7XE33_9LACO</name>
<keyword evidence="1" id="KW-1133">Transmembrane helix</keyword>
<dbReference type="Gene3D" id="3.40.50.1110">
    <property type="entry name" value="SGNH hydrolase"/>
    <property type="match status" value="1"/>
</dbReference>
<dbReference type="Proteomes" id="UP000177010">
    <property type="component" value="Unassembled WGS sequence"/>
</dbReference>
<keyword evidence="1" id="KW-0812">Transmembrane</keyword>
<comment type="caution">
    <text evidence="3">The sequence shown here is derived from an EMBL/GenBank/DDBJ whole genome shotgun (WGS) entry which is preliminary data.</text>
</comment>
<dbReference type="Pfam" id="PF13472">
    <property type="entry name" value="Lipase_GDSL_2"/>
    <property type="match status" value="1"/>
</dbReference>
<dbReference type="InterPro" id="IPR013830">
    <property type="entry name" value="SGNH_hydro"/>
</dbReference>
<dbReference type="GO" id="GO:0016787">
    <property type="term" value="F:hydrolase activity"/>
    <property type="evidence" value="ECO:0007669"/>
    <property type="project" value="UniProtKB-KW"/>
</dbReference>
<dbReference type="CDD" id="cd00229">
    <property type="entry name" value="SGNH_hydrolase"/>
    <property type="match status" value="1"/>
</dbReference>
<evidence type="ECO:0000313" key="3">
    <source>
        <dbReference type="EMBL" id="OFA11356.1"/>
    </source>
</evidence>
<evidence type="ECO:0000313" key="4">
    <source>
        <dbReference type="Proteomes" id="UP000177010"/>
    </source>
</evidence>
<evidence type="ECO:0000256" key="1">
    <source>
        <dbReference type="SAM" id="Phobius"/>
    </source>
</evidence>